<comment type="caution">
    <text evidence="3">The sequence shown here is derived from an EMBL/GenBank/DDBJ whole genome shotgun (WGS) entry which is preliminary data.</text>
</comment>
<evidence type="ECO:0000313" key="3">
    <source>
        <dbReference type="EMBL" id="MBP2328052.1"/>
    </source>
</evidence>
<dbReference type="EMBL" id="JAGINW010000001">
    <property type="protein sequence ID" value="MBP2328052.1"/>
    <property type="molecule type" value="Genomic_DNA"/>
</dbReference>
<gene>
    <name evidence="3" type="ORF">JOF56_008437</name>
</gene>
<dbReference type="Gene3D" id="3.40.47.10">
    <property type="match status" value="1"/>
</dbReference>
<feature type="domain" description="Thiolase C-terminal" evidence="2">
    <location>
        <begin position="254"/>
        <end position="378"/>
    </location>
</feature>
<dbReference type="InterPro" id="IPR055140">
    <property type="entry name" value="Thiolase_C_2"/>
</dbReference>
<dbReference type="Proteomes" id="UP001519332">
    <property type="component" value="Unassembled WGS sequence"/>
</dbReference>
<dbReference type="InterPro" id="IPR020616">
    <property type="entry name" value="Thiolase_N"/>
</dbReference>
<protein>
    <submittedName>
        <fullName evidence="3">Acetyl-CoA acetyltransferase</fullName>
    </submittedName>
</protein>
<dbReference type="PIRSF" id="PIRSF000429">
    <property type="entry name" value="Ac-CoA_Ac_transf"/>
    <property type="match status" value="1"/>
</dbReference>
<evidence type="ECO:0000259" key="2">
    <source>
        <dbReference type="Pfam" id="PF22691"/>
    </source>
</evidence>
<dbReference type="Pfam" id="PF22691">
    <property type="entry name" value="Thiolase_C_1"/>
    <property type="match status" value="1"/>
</dbReference>
<accession>A0ABS4TUI5</accession>
<dbReference type="Pfam" id="PF00108">
    <property type="entry name" value="Thiolase_N"/>
    <property type="match status" value="1"/>
</dbReference>
<dbReference type="PANTHER" id="PTHR42870:SF1">
    <property type="entry name" value="NON-SPECIFIC LIPID-TRANSFER PROTEIN-LIKE 2"/>
    <property type="match status" value="1"/>
</dbReference>
<proteinExistence type="predicted"/>
<feature type="domain" description="Thiolase N-terminal" evidence="1">
    <location>
        <begin position="4"/>
        <end position="173"/>
    </location>
</feature>
<evidence type="ECO:0000313" key="4">
    <source>
        <dbReference type="Proteomes" id="UP001519332"/>
    </source>
</evidence>
<evidence type="ECO:0000259" key="1">
    <source>
        <dbReference type="Pfam" id="PF00108"/>
    </source>
</evidence>
<name>A0ABS4TUI5_9PSEU</name>
<reference evidence="3 4" key="1">
    <citation type="submission" date="2021-03" db="EMBL/GenBank/DDBJ databases">
        <title>Sequencing the genomes of 1000 actinobacteria strains.</title>
        <authorList>
            <person name="Klenk H.-P."/>
        </authorList>
    </citation>
    <scope>NUCLEOTIDE SEQUENCE [LARGE SCALE GENOMIC DNA]</scope>
    <source>
        <strain evidence="3 4">DSM 46670</strain>
    </source>
</reference>
<dbReference type="RefSeq" id="WP_307855494.1">
    <property type="nucleotide sequence ID" value="NZ_JAGINW010000001.1"/>
</dbReference>
<dbReference type="CDD" id="cd00829">
    <property type="entry name" value="SCP-x_thiolase"/>
    <property type="match status" value="1"/>
</dbReference>
<dbReference type="InterPro" id="IPR002155">
    <property type="entry name" value="Thiolase"/>
</dbReference>
<dbReference type="InterPro" id="IPR016039">
    <property type="entry name" value="Thiolase-like"/>
</dbReference>
<dbReference type="PANTHER" id="PTHR42870">
    <property type="entry name" value="ACETYL-COA C-ACETYLTRANSFERASE"/>
    <property type="match status" value="1"/>
</dbReference>
<keyword evidence="4" id="KW-1185">Reference proteome</keyword>
<organism evidence="3 4">
    <name type="scientific">Kibdelosporangium banguiense</name>
    <dbReference type="NCBI Taxonomy" id="1365924"/>
    <lineage>
        <taxon>Bacteria</taxon>
        <taxon>Bacillati</taxon>
        <taxon>Actinomycetota</taxon>
        <taxon>Actinomycetes</taxon>
        <taxon>Pseudonocardiales</taxon>
        <taxon>Pseudonocardiaceae</taxon>
        <taxon>Kibdelosporangium</taxon>
    </lineage>
</organism>
<sequence length="381" mass="40249">MTNVAIVGVGLHPFGRHEGVTGLQMGALAVRAALADAGVSWPDIQFAYGGSFRSGAADALVAHLGLTGMRFINVHNGCATSTSALAAACDAIGRGRYDLGVVVGFDRHPRGAFDFDPAFLGLGDWYGQLGLMQTPQFFAMRCTRYMHDHGISPQVLTKVAAKNRENGALNPNAWRRSALSEEQIAGSRMLNHPFTQYMFCSPGEGGAALVVCRADLAHRYTSHPVYVRGVAIRTRKYGSFNVFSPSLPPGHAESPTEAAARDCYEMAGIEPGDVDIAQLQDSEPGSEIIAMAETGLCADGEQEAMVRAGETRISGRLPVNTDGGLIANGEPIGASGLRQIHELVLQLRGTAGARQMPRTPRVGLAQVYGIPGTSGATLLSS</sequence>
<dbReference type="SUPFAM" id="SSF53901">
    <property type="entry name" value="Thiolase-like"/>
    <property type="match status" value="2"/>
</dbReference>